<dbReference type="PANTHER" id="PTHR47331">
    <property type="entry name" value="PHD-TYPE DOMAIN-CONTAINING PROTEIN"/>
    <property type="match status" value="1"/>
</dbReference>
<sequence>MEQLLFTQDDLSSRLSKARNNYKKTSKERKTNQLSKLKLESLESLWKTFGDTHIELYKTAKPEKLKATEYVTNELFDTTEELYMDYKCLIMQDLYVESAAIGESVGSHQIDKSGGNTANLAKLPKIVIPKFTGNYSEWITFRDLFKSLVHETKIDNVVKMQYLKGLLGGEAEQLVRNFTISAANYDKCWNTLIERYNNKRFLCNTILKRLFSQRSSNSESASFLKEILDNTTECIGALSNLGVDVSTWDLIIIYMTSLKLDPETKSKFLTKRFRALEFVDTGSSSNKSRVAPRSFHVAEEANVSVTCKFCTEQHKLVHCKSFQSEEVPTRRVFVEKQRLCFNCLGDGHSVNQCRCRVSCRVCRRRHHTYLHLAGDTESKPVASSGSPVVSSSGEEAPVVCFASGGVAPRNQVLLATALVKADTGNGDTKIVRALLDQGSQASFITEATAQHLGLTKIPVRRVISGVGGGHNISSKSKVKLNISSMQEGFQNIKLSLDVYVLKSITTLLPSKQVIATQWVCSLPLADPGYNTPSRIDLLLGAEVVGQVMREGIKKQGSLLAQHTSLGWILSGVAGSNSNKLATNLTAMHLMCVEEDNQLKKFWKLEADTKTNTKPILTEEETRCEKLFAGTTRRDEDIVKLPFKSKYLKAEKSKKIAEKRLAYLEAKRNKATDLKTKYVEIMEEYLHLDHMKRVPEEEVNNTKGKYLPHVAVVRNDKDTTAVRIVFNASCKGENGVSLNSTMMIGPTLQPELSQVKVAAEDVDFQRILWRRDQTEPSSSALVAKSAMKQNSEMVNLLKRGRLEVQKWSSNSEELLERIKGTGKGVDKEDGLRLKTDEAMKLLGLTWNRRSDAFQYKTYLDRGSDLYFVHWLIRNLTVDLLLGADVYSKIMLGGILRGDKDEQPIAQQTQLGWLLVGSMKPYYHCNVVLNNTEELLKFWENEDINQKIEMCNDDHECLQYFLETTKRLDSG</sequence>
<dbReference type="STRING" id="104452.A0A0L7L797"/>
<evidence type="ECO:0000313" key="4">
    <source>
        <dbReference type="EMBL" id="KOB71156.1"/>
    </source>
</evidence>
<dbReference type="AlphaFoldDB" id="A0A0L7L797"/>
<gene>
    <name evidence="4" type="ORF">OBRU01_14292</name>
</gene>
<feature type="domain" description="Peptidase A2" evidence="3">
    <location>
        <begin position="431"/>
        <end position="468"/>
    </location>
</feature>
<dbReference type="InterPro" id="IPR001995">
    <property type="entry name" value="Peptidase_A2_cat"/>
</dbReference>
<name>A0A0L7L797_OPEBR</name>
<evidence type="ECO:0000256" key="1">
    <source>
        <dbReference type="ARBA" id="ARBA00022801"/>
    </source>
</evidence>
<feature type="non-terminal residue" evidence="4">
    <location>
        <position position="969"/>
    </location>
</feature>
<proteinExistence type="predicted"/>
<evidence type="ECO:0000259" key="3">
    <source>
        <dbReference type="PROSITE" id="PS50175"/>
    </source>
</evidence>
<dbReference type="PANTHER" id="PTHR47331:SF5">
    <property type="entry name" value="RIBONUCLEASE H"/>
    <property type="match status" value="1"/>
</dbReference>
<keyword evidence="1" id="KW-0378">Hydrolase</keyword>
<dbReference type="InterPro" id="IPR005312">
    <property type="entry name" value="DUF1759"/>
</dbReference>
<dbReference type="GO" id="GO:0006508">
    <property type="term" value="P:proteolysis"/>
    <property type="evidence" value="ECO:0007669"/>
    <property type="project" value="InterPro"/>
</dbReference>
<evidence type="ECO:0000313" key="5">
    <source>
        <dbReference type="Proteomes" id="UP000037510"/>
    </source>
</evidence>
<reference evidence="4 5" key="1">
    <citation type="journal article" date="2015" name="Genome Biol. Evol.">
        <title>The genome of winter moth (Operophtera brumata) provides a genomic perspective on sexual dimorphism and phenology.</title>
        <authorList>
            <person name="Derks M.F."/>
            <person name="Smit S."/>
            <person name="Salis L."/>
            <person name="Schijlen E."/>
            <person name="Bossers A."/>
            <person name="Mateman C."/>
            <person name="Pijl A.S."/>
            <person name="de Ridder D."/>
            <person name="Groenen M.A."/>
            <person name="Visser M.E."/>
            <person name="Megens H.J."/>
        </authorList>
    </citation>
    <scope>NUCLEOTIDE SEQUENCE [LARGE SCALE GENOMIC DNA]</scope>
    <source>
        <strain evidence="4">WM2013NL</strain>
        <tissue evidence="4">Head and thorax</tissue>
    </source>
</reference>
<protein>
    <recommendedName>
        <fullName evidence="3">Peptidase A2 domain-containing protein</fullName>
    </recommendedName>
</protein>
<comment type="caution">
    <text evidence="4">The sequence shown here is derived from an EMBL/GenBank/DDBJ whole genome shotgun (WGS) entry which is preliminary data.</text>
</comment>
<dbReference type="GO" id="GO:0004190">
    <property type="term" value="F:aspartic-type endopeptidase activity"/>
    <property type="evidence" value="ECO:0007669"/>
    <property type="project" value="InterPro"/>
</dbReference>
<evidence type="ECO:0000256" key="2">
    <source>
        <dbReference type="SAM" id="Coils"/>
    </source>
</evidence>
<dbReference type="InterPro" id="IPR021109">
    <property type="entry name" value="Peptidase_aspartic_dom_sf"/>
</dbReference>
<keyword evidence="5" id="KW-1185">Reference proteome</keyword>
<dbReference type="Pfam" id="PF03564">
    <property type="entry name" value="DUF1759"/>
    <property type="match status" value="1"/>
</dbReference>
<keyword evidence="2" id="KW-0175">Coiled coil</keyword>
<accession>A0A0L7L797</accession>
<feature type="coiled-coil region" evidence="2">
    <location>
        <begin position="646"/>
        <end position="683"/>
    </location>
</feature>
<organism evidence="4 5">
    <name type="scientific">Operophtera brumata</name>
    <name type="common">Winter moth</name>
    <name type="synonym">Phalaena brumata</name>
    <dbReference type="NCBI Taxonomy" id="104452"/>
    <lineage>
        <taxon>Eukaryota</taxon>
        <taxon>Metazoa</taxon>
        <taxon>Ecdysozoa</taxon>
        <taxon>Arthropoda</taxon>
        <taxon>Hexapoda</taxon>
        <taxon>Insecta</taxon>
        <taxon>Pterygota</taxon>
        <taxon>Neoptera</taxon>
        <taxon>Endopterygota</taxon>
        <taxon>Lepidoptera</taxon>
        <taxon>Glossata</taxon>
        <taxon>Ditrysia</taxon>
        <taxon>Geometroidea</taxon>
        <taxon>Geometridae</taxon>
        <taxon>Larentiinae</taxon>
        <taxon>Operophtera</taxon>
    </lineage>
</organism>
<dbReference type="PROSITE" id="PS50175">
    <property type="entry name" value="ASP_PROT_RETROV"/>
    <property type="match status" value="1"/>
</dbReference>
<dbReference type="CDD" id="cd00303">
    <property type="entry name" value="retropepsin_like"/>
    <property type="match status" value="1"/>
</dbReference>
<dbReference type="EMBL" id="JTDY01002583">
    <property type="protein sequence ID" value="KOB71156.1"/>
    <property type="molecule type" value="Genomic_DNA"/>
</dbReference>
<dbReference type="Proteomes" id="UP000037510">
    <property type="component" value="Unassembled WGS sequence"/>
</dbReference>
<dbReference type="Gene3D" id="2.40.70.10">
    <property type="entry name" value="Acid Proteases"/>
    <property type="match status" value="1"/>
</dbReference>